<dbReference type="SUPFAM" id="SSF53474">
    <property type="entry name" value="alpha/beta-Hydrolases"/>
    <property type="match status" value="1"/>
</dbReference>
<name>A0A133XM49_9RHOO</name>
<comment type="caution">
    <text evidence="4">The sequence shown here is derived from an EMBL/GenBank/DDBJ whole genome shotgun (WGS) entry which is preliminary data.</text>
</comment>
<gene>
    <name evidence="4" type="ORF">AT959_02815</name>
</gene>
<dbReference type="InterPro" id="IPR050565">
    <property type="entry name" value="LYPA1-2/EST-like"/>
</dbReference>
<dbReference type="PANTHER" id="PTHR10655">
    <property type="entry name" value="LYSOPHOSPHOLIPASE-RELATED"/>
    <property type="match status" value="1"/>
</dbReference>
<evidence type="ECO:0000256" key="2">
    <source>
        <dbReference type="ARBA" id="ARBA00022801"/>
    </source>
</evidence>
<comment type="similarity">
    <text evidence="1">Belongs to the AB hydrolase superfamily. AB hydrolase 2 family.</text>
</comment>
<evidence type="ECO:0000259" key="3">
    <source>
        <dbReference type="Pfam" id="PF02230"/>
    </source>
</evidence>
<feature type="domain" description="Phospholipase/carboxylesterase/thioesterase" evidence="3">
    <location>
        <begin position="16"/>
        <end position="218"/>
    </location>
</feature>
<dbReference type="Proteomes" id="UP000070186">
    <property type="component" value="Unassembled WGS sequence"/>
</dbReference>
<dbReference type="InterPro" id="IPR003140">
    <property type="entry name" value="PLipase/COase/thioEstase"/>
</dbReference>
<dbReference type="GO" id="GO:0016787">
    <property type="term" value="F:hydrolase activity"/>
    <property type="evidence" value="ECO:0007669"/>
    <property type="project" value="UniProtKB-KW"/>
</dbReference>
<evidence type="ECO:0000313" key="5">
    <source>
        <dbReference type="Proteomes" id="UP000070186"/>
    </source>
</evidence>
<evidence type="ECO:0000313" key="4">
    <source>
        <dbReference type="EMBL" id="KXB32011.1"/>
    </source>
</evidence>
<dbReference type="AlphaFoldDB" id="A0A133XM49"/>
<keyword evidence="5" id="KW-1185">Reference proteome</keyword>
<dbReference type="RefSeq" id="WP_066880360.1">
    <property type="nucleotide sequence ID" value="NZ_LODL01000007.1"/>
</dbReference>
<sequence length="227" mass="24470">MSKLLPAIELETTAQPRFAVIWLHGLGADGSDFAPIVPYLGLPEDLGIRFVFPHAPAMPVTCNGGYVMPAWYDITYIDGINRGVDETGIRASCAAIRRLIERENERGIPSRNIVLAGFSQGGAMAYTLGLTYPEKLAGIIALSGYLPAPALLEPALCQANRQTPIFAGHGSEDDVVPLALGRQACQQLAEQGYPITWFDYPMAHSVCPEEIANIGQWLTERFAAAAA</sequence>
<dbReference type="Pfam" id="PF02230">
    <property type="entry name" value="Abhydrolase_2"/>
    <property type="match status" value="1"/>
</dbReference>
<dbReference type="PANTHER" id="PTHR10655:SF17">
    <property type="entry name" value="LYSOPHOSPHOLIPASE-LIKE PROTEIN 1"/>
    <property type="match status" value="1"/>
</dbReference>
<protein>
    <submittedName>
        <fullName evidence="4">Carboxylesterase</fullName>
    </submittedName>
</protein>
<reference evidence="4 5" key="1">
    <citation type="submission" date="2015-12" db="EMBL/GenBank/DDBJ databases">
        <title>Nitrous oxide reduction kinetics distinguish bacteria harboring typical versus atypical NosZ.</title>
        <authorList>
            <person name="Yoon S."/>
            <person name="Nissen S."/>
            <person name="Park D."/>
            <person name="Sanford R.A."/>
            <person name="Loeffler F.E."/>
        </authorList>
    </citation>
    <scope>NUCLEOTIDE SEQUENCE [LARGE SCALE GENOMIC DNA]</scope>
    <source>
        <strain evidence="4 5">ATCC BAA-841</strain>
    </source>
</reference>
<evidence type="ECO:0000256" key="1">
    <source>
        <dbReference type="ARBA" id="ARBA00006499"/>
    </source>
</evidence>
<dbReference type="EMBL" id="LODL01000007">
    <property type="protein sequence ID" value="KXB32011.1"/>
    <property type="molecule type" value="Genomic_DNA"/>
</dbReference>
<proteinExistence type="inferred from homology"/>
<keyword evidence="2" id="KW-0378">Hydrolase</keyword>
<dbReference type="STRING" id="281362.AT959_02815"/>
<dbReference type="InterPro" id="IPR029058">
    <property type="entry name" value="AB_hydrolase_fold"/>
</dbReference>
<dbReference type="Gene3D" id="3.40.50.1820">
    <property type="entry name" value="alpha/beta hydrolase"/>
    <property type="match status" value="1"/>
</dbReference>
<accession>A0A133XM49</accession>
<organism evidence="4 5">
    <name type="scientific">Dechloromonas denitrificans</name>
    <dbReference type="NCBI Taxonomy" id="281362"/>
    <lineage>
        <taxon>Bacteria</taxon>
        <taxon>Pseudomonadati</taxon>
        <taxon>Pseudomonadota</taxon>
        <taxon>Betaproteobacteria</taxon>
        <taxon>Rhodocyclales</taxon>
        <taxon>Azonexaceae</taxon>
        <taxon>Dechloromonas</taxon>
    </lineage>
</organism>